<organism evidence="1 2">
    <name type="scientific">Coniochaeta hoffmannii</name>
    <dbReference type="NCBI Taxonomy" id="91930"/>
    <lineage>
        <taxon>Eukaryota</taxon>
        <taxon>Fungi</taxon>
        <taxon>Dikarya</taxon>
        <taxon>Ascomycota</taxon>
        <taxon>Pezizomycotina</taxon>
        <taxon>Sordariomycetes</taxon>
        <taxon>Sordariomycetidae</taxon>
        <taxon>Coniochaetales</taxon>
        <taxon>Coniochaetaceae</taxon>
        <taxon>Coniochaeta</taxon>
    </lineage>
</organism>
<reference evidence="1" key="1">
    <citation type="submission" date="2022-07" db="EMBL/GenBank/DDBJ databases">
        <title>Fungi with potential for degradation of polypropylene.</title>
        <authorList>
            <person name="Gostincar C."/>
        </authorList>
    </citation>
    <scope>NUCLEOTIDE SEQUENCE</scope>
    <source>
        <strain evidence="1">EXF-13287</strain>
    </source>
</reference>
<dbReference type="EMBL" id="JANBVN010000238">
    <property type="protein sequence ID" value="KAJ9131335.1"/>
    <property type="molecule type" value="Genomic_DNA"/>
</dbReference>
<protein>
    <submittedName>
        <fullName evidence="1">Uncharacterized protein</fullName>
    </submittedName>
</protein>
<accession>A0AA38R3A5</accession>
<gene>
    <name evidence="1" type="ORF">NKR19_g9572</name>
</gene>
<proteinExistence type="predicted"/>
<keyword evidence="2" id="KW-1185">Reference proteome</keyword>
<evidence type="ECO:0000313" key="2">
    <source>
        <dbReference type="Proteomes" id="UP001174691"/>
    </source>
</evidence>
<dbReference type="AlphaFoldDB" id="A0AA38R3A5"/>
<evidence type="ECO:0000313" key="1">
    <source>
        <dbReference type="EMBL" id="KAJ9131335.1"/>
    </source>
</evidence>
<sequence length="248" mass="28311">MASPAENKQQQQQQQQQLVPRFEWDFDVPDTPFWKDLDFRVARNFLVCYEPSELEKIPFGDHASRPESHRLEFLLAELQSKLAAQQASLAPEEIHEAKPDLWRRLLLGIETLQRYLGMPEEEAETIRLVLSNTAGDARVPWLNMLADLDLRNGNLVEAESAAREVLPWMQKHEKLGVDSPQALGTTRTIIHSMWKQGGGRVDEARRLVAETEAVIQGMRLGKFSKYQDEERRMLQDLVVSLEPQGSGG</sequence>
<name>A0AA38R3A5_9PEZI</name>
<comment type="caution">
    <text evidence="1">The sequence shown here is derived from an EMBL/GenBank/DDBJ whole genome shotgun (WGS) entry which is preliminary data.</text>
</comment>
<dbReference type="Proteomes" id="UP001174691">
    <property type="component" value="Unassembled WGS sequence"/>
</dbReference>